<proteinExistence type="predicted"/>
<gene>
    <name evidence="1" type="ORF">MPH_14241</name>
</gene>
<dbReference type="InParanoid" id="K2QGE5"/>
<evidence type="ECO:0000313" key="1">
    <source>
        <dbReference type="EMBL" id="EKG08846.1"/>
    </source>
</evidence>
<comment type="caution">
    <text evidence="1">The sequence shown here is derived from an EMBL/GenBank/DDBJ whole genome shotgun (WGS) entry which is preliminary data.</text>
</comment>
<name>K2QGE5_MACPH</name>
<dbReference type="VEuPathDB" id="FungiDB:MPH_14241"/>
<protein>
    <submittedName>
        <fullName evidence="1">Uncharacterized protein</fullName>
    </submittedName>
</protein>
<dbReference type="EMBL" id="AHHD01001380">
    <property type="protein sequence ID" value="EKG08846.1"/>
    <property type="molecule type" value="Genomic_DNA"/>
</dbReference>
<dbReference type="AlphaFoldDB" id="K2QGE5"/>
<sequence>DSKNSTLKTDDGLRGPVLSRRPVLEGPVLQGEVRSYAA</sequence>
<reference evidence="1 2" key="1">
    <citation type="journal article" date="2012" name="BMC Genomics">
        <title>Tools to kill: Genome of one of the most destructive plant pathogenic fungi Macrophomina phaseolina.</title>
        <authorList>
            <person name="Islam M.S."/>
            <person name="Haque M.S."/>
            <person name="Islam M.M."/>
            <person name="Emdad E.M."/>
            <person name="Halim A."/>
            <person name="Hossen Q.M.M."/>
            <person name="Hossain M.Z."/>
            <person name="Ahmed B."/>
            <person name="Rahim S."/>
            <person name="Rahman M.S."/>
            <person name="Alam M.M."/>
            <person name="Hou S."/>
            <person name="Wan X."/>
            <person name="Saito J.A."/>
            <person name="Alam M."/>
        </authorList>
    </citation>
    <scope>NUCLEOTIDE SEQUENCE [LARGE SCALE GENOMIC DNA]</scope>
    <source>
        <strain evidence="1 2">MS6</strain>
    </source>
</reference>
<feature type="non-terminal residue" evidence="1">
    <location>
        <position position="1"/>
    </location>
</feature>
<accession>K2QGE5</accession>
<organism evidence="1 2">
    <name type="scientific">Macrophomina phaseolina (strain MS6)</name>
    <name type="common">Charcoal rot fungus</name>
    <dbReference type="NCBI Taxonomy" id="1126212"/>
    <lineage>
        <taxon>Eukaryota</taxon>
        <taxon>Fungi</taxon>
        <taxon>Dikarya</taxon>
        <taxon>Ascomycota</taxon>
        <taxon>Pezizomycotina</taxon>
        <taxon>Dothideomycetes</taxon>
        <taxon>Dothideomycetes incertae sedis</taxon>
        <taxon>Botryosphaeriales</taxon>
        <taxon>Botryosphaeriaceae</taxon>
        <taxon>Macrophomina</taxon>
    </lineage>
</organism>
<dbReference type="Proteomes" id="UP000007129">
    <property type="component" value="Unassembled WGS sequence"/>
</dbReference>
<evidence type="ECO:0000313" key="2">
    <source>
        <dbReference type="Proteomes" id="UP000007129"/>
    </source>
</evidence>
<dbReference type="HOGENOM" id="CLU_3337967_0_0_1"/>